<protein>
    <submittedName>
        <fullName evidence="2">(northern house mosquito) hypothetical protein</fullName>
    </submittedName>
</protein>
<feature type="region of interest" description="Disordered" evidence="1">
    <location>
        <begin position="1"/>
        <end position="33"/>
    </location>
</feature>
<feature type="compositionally biased region" description="Basic and acidic residues" evidence="1">
    <location>
        <begin position="15"/>
        <end position="24"/>
    </location>
</feature>
<accession>A0A8D8GFP2</accession>
<dbReference type="EMBL" id="HBUE01152332">
    <property type="protein sequence ID" value="CAG6505845.1"/>
    <property type="molecule type" value="Transcribed_RNA"/>
</dbReference>
<evidence type="ECO:0000313" key="2">
    <source>
        <dbReference type="EMBL" id="CAG6505845.1"/>
    </source>
</evidence>
<sequence>MKRRPTPSAVASENNPDREEKGDEALGLGSSSAPYGVTTKASSGFEHLFHQRVALEFVENPKDDSVEVLMVSRGNLEWLRKRPVYAPDRGGRGHHPSEYLGRLQGERPVRRKRAQVQSAHHTASAAMPAVTRPTVTAEVVPVATRTKTIAVATVMG</sequence>
<name>A0A8D8GFP2_CULPI</name>
<organism evidence="2">
    <name type="scientific">Culex pipiens</name>
    <name type="common">House mosquito</name>
    <dbReference type="NCBI Taxonomy" id="7175"/>
    <lineage>
        <taxon>Eukaryota</taxon>
        <taxon>Metazoa</taxon>
        <taxon>Ecdysozoa</taxon>
        <taxon>Arthropoda</taxon>
        <taxon>Hexapoda</taxon>
        <taxon>Insecta</taxon>
        <taxon>Pterygota</taxon>
        <taxon>Neoptera</taxon>
        <taxon>Endopterygota</taxon>
        <taxon>Diptera</taxon>
        <taxon>Nematocera</taxon>
        <taxon>Culicoidea</taxon>
        <taxon>Culicidae</taxon>
        <taxon>Culicinae</taxon>
        <taxon>Culicini</taxon>
        <taxon>Culex</taxon>
        <taxon>Culex</taxon>
    </lineage>
</organism>
<evidence type="ECO:0000256" key="1">
    <source>
        <dbReference type="SAM" id="MobiDB-lite"/>
    </source>
</evidence>
<proteinExistence type="predicted"/>
<reference evidence="2" key="1">
    <citation type="submission" date="2021-05" db="EMBL/GenBank/DDBJ databases">
        <authorList>
            <person name="Alioto T."/>
            <person name="Alioto T."/>
            <person name="Gomez Garrido J."/>
        </authorList>
    </citation>
    <scope>NUCLEOTIDE SEQUENCE</scope>
</reference>
<dbReference type="EMBL" id="HBUE01257338">
    <property type="protein sequence ID" value="CAG6557149.1"/>
    <property type="molecule type" value="Transcribed_RNA"/>
</dbReference>
<dbReference type="AlphaFoldDB" id="A0A8D8GFP2"/>